<proteinExistence type="predicted"/>
<name>A0A7U9Q128_9ACTN</name>
<organism evidence="1 2">
    <name type="scientific">Streptomyces chrestomyceticus JCM 4735</name>
    <dbReference type="NCBI Taxonomy" id="1306181"/>
    <lineage>
        <taxon>Bacteria</taxon>
        <taxon>Bacillati</taxon>
        <taxon>Actinomycetota</taxon>
        <taxon>Actinomycetes</taxon>
        <taxon>Kitasatosporales</taxon>
        <taxon>Streptomycetaceae</taxon>
        <taxon>Streptomyces</taxon>
    </lineage>
</organism>
<sequence>MSLPPAPLPAQAEAPIPYSLMPAAELLPRLAVASVGGVPVRVECPSWCVLDHGAAAPSHLEDVRHEGAPIRLVMPLYNGSETVMVARLSQWPFAPGGGRVYVAVDSDGCDEDAALYRDAALALADQLAAHAADIRRVALQADPAA</sequence>
<protein>
    <submittedName>
        <fullName evidence="1">Uncharacterized protein</fullName>
    </submittedName>
</protein>
<dbReference type="Pfam" id="PF21848">
    <property type="entry name" value="DUF6907"/>
    <property type="match status" value="1"/>
</dbReference>
<reference evidence="1 2" key="1">
    <citation type="submission" date="2018-11" db="EMBL/GenBank/DDBJ databases">
        <title>Whole genome sequence of Streptomyces chrestomyceticus NBRC 13444(T).</title>
        <authorList>
            <person name="Komaki H."/>
            <person name="Tamura T."/>
        </authorList>
    </citation>
    <scope>NUCLEOTIDE SEQUENCE [LARGE SCALE GENOMIC DNA]</scope>
    <source>
        <strain evidence="1 2">NBRC 13444</strain>
    </source>
</reference>
<comment type="caution">
    <text evidence="1">The sequence shown here is derived from an EMBL/GenBank/DDBJ whole genome shotgun (WGS) entry which is preliminary data.</text>
</comment>
<dbReference type="EMBL" id="BHZC01000001">
    <property type="protein sequence ID" value="GCD37990.1"/>
    <property type="molecule type" value="Genomic_DNA"/>
</dbReference>
<gene>
    <name evidence="1" type="ORF">OEIGOIKO_05800</name>
</gene>
<dbReference type="AlphaFoldDB" id="A0A7U9Q128"/>
<evidence type="ECO:0000313" key="1">
    <source>
        <dbReference type="EMBL" id="GCD37990.1"/>
    </source>
</evidence>
<evidence type="ECO:0000313" key="2">
    <source>
        <dbReference type="Proteomes" id="UP000287830"/>
    </source>
</evidence>
<dbReference type="InterPro" id="IPR054202">
    <property type="entry name" value="DUF6907"/>
</dbReference>
<accession>A0A7U9Q128</accession>
<dbReference type="Proteomes" id="UP000287830">
    <property type="component" value="Unassembled WGS sequence"/>
</dbReference>